<protein>
    <submittedName>
        <fullName evidence="2">Uncharacterized protein</fullName>
    </submittedName>
</protein>
<feature type="compositionally biased region" description="Polar residues" evidence="1">
    <location>
        <begin position="122"/>
        <end position="139"/>
    </location>
</feature>
<dbReference type="AlphaFoldDB" id="A0AB34IWB9"/>
<accession>A0AB34IWB9</accession>
<proteinExistence type="predicted"/>
<dbReference type="Proteomes" id="UP001515480">
    <property type="component" value="Unassembled WGS sequence"/>
</dbReference>
<organism evidence="2 3">
    <name type="scientific">Prymnesium parvum</name>
    <name type="common">Toxic golden alga</name>
    <dbReference type="NCBI Taxonomy" id="97485"/>
    <lineage>
        <taxon>Eukaryota</taxon>
        <taxon>Haptista</taxon>
        <taxon>Haptophyta</taxon>
        <taxon>Prymnesiophyceae</taxon>
        <taxon>Prymnesiales</taxon>
        <taxon>Prymnesiaceae</taxon>
        <taxon>Prymnesium</taxon>
    </lineage>
</organism>
<name>A0AB34IWB9_PRYPA</name>
<evidence type="ECO:0000313" key="3">
    <source>
        <dbReference type="Proteomes" id="UP001515480"/>
    </source>
</evidence>
<evidence type="ECO:0000256" key="1">
    <source>
        <dbReference type="SAM" id="MobiDB-lite"/>
    </source>
</evidence>
<reference evidence="2 3" key="1">
    <citation type="journal article" date="2024" name="Science">
        <title>Giant polyketide synthase enzymes in the biosynthesis of giant marine polyether toxins.</title>
        <authorList>
            <person name="Fallon T.R."/>
            <person name="Shende V.V."/>
            <person name="Wierzbicki I.H."/>
            <person name="Pendleton A.L."/>
            <person name="Watervoot N.F."/>
            <person name="Auber R.P."/>
            <person name="Gonzalez D.J."/>
            <person name="Wisecaver J.H."/>
            <person name="Moore B.S."/>
        </authorList>
    </citation>
    <scope>NUCLEOTIDE SEQUENCE [LARGE SCALE GENOMIC DNA]</scope>
    <source>
        <strain evidence="2 3">12B1</strain>
    </source>
</reference>
<gene>
    <name evidence="2" type="ORF">AB1Y20_007926</name>
</gene>
<feature type="region of interest" description="Disordered" evidence="1">
    <location>
        <begin position="98"/>
        <end position="141"/>
    </location>
</feature>
<sequence length="179" mass="19051">MGKRQRAAPAGLRRWEGCAVARASAGGESSALGLELIDVEPAEGEEALYGWQGDGEEGEGMEAEDVALFMLIPGNASMASSSVQARDSDEAEHVIDALEGDASELQPVTRSPAKPASDDSTRISSTSPQIRNDNSSLNWENEAPSMFDSFESERSYPVFSMMSKSRGHAAMASCSEDLD</sequence>
<dbReference type="EMBL" id="JBGBPQ010000018">
    <property type="protein sequence ID" value="KAL1507065.1"/>
    <property type="molecule type" value="Genomic_DNA"/>
</dbReference>
<comment type="caution">
    <text evidence="2">The sequence shown here is derived from an EMBL/GenBank/DDBJ whole genome shotgun (WGS) entry which is preliminary data.</text>
</comment>
<evidence type="ECO:0000313" key="2">
    <source>
        <dbReference type="EMBL" id="KAL1507065.1"/>
    </source>
</evidence>
<keyword evidence="3" id="KW-1185">Reference proteome</keyword>